<comment type="caution">
    <text evidence="1">The sequence shown here is derived from an EMBL/GenBank/DDBJ whole genome shotgun (WGS) entry which is preliminary data.</text>
</comment>
<organism evidence="1 2">
    <name type="scientific">Dryococelus australis</name>
    <dbReference type="NCBI Taxonomy" id="614101"/>
    <lineage>
        <taxon>Eukaryota</taxon>
        <taxon>Metazoa</taxon>
        <taxon>Ecdysozoa</taxon>
        <taxon>Arthropoda</taxon>
        <taxon>Hexapoda</taxon>
        <taxon>Insecta</taxon>
        <taxon>Pterygota</taxon>
        <taxon>Neoptera</taxon>
        <taxon>Polyneoptera</taxon>
        <taxon>Phasmatodea</taxon>
        <taxon>Verophasmatodea</taxon>
        <taxon>Anareolatae</taxon>
        <taxon>Phasmatidae</taxon>
        <taxon>Eurycanthinae</taxon>
        <taxon>Dryococelus</taxon>
    </lineage>
</organism>
<evidence type="ECO:0000313" key="2">
    <source>
        <dbReference type="Proteomes" id="UP001159363"/>
    </source>
</evidence>
<protein>
    <submittedName>
        <fullName evidence="1">Uncharacterized protein</fullName>
    </submittedName>
</protein>
<proteinExistence type="predicted"/>
<accession>A0ABQ9GRT3</accession>
<dbReference type="EMBL" id="JARBHB010000010">
    <property type="protein sequence ID" value="KAJ8874756.1"/>
    <property type="molecule type" value="Genomic_DNA"/>
</dbReference>
<gene>
    <name evidence="1" type="ORF">PR048_025622</name>
</gene>
<evidence type="ECO:0000313" key="1">
    <source>
        <dbReference type="EMBL" id="KAJ8874756.1"/>
    </source>
</evidence>
<reference evidence="1 2" key="1">
    <citation type="submission" date="2023-02" db="EMBL/GenBank/DDBJ databases">
        <title>LHISI_Scaffold_Assembly.</title>
        <authorList>
            <person name="Stuart O.P."/>
            <person name="Cleave R."/>
            <person name="Magrath M.J.L."/>
            <person name="Mikheyev A.S."/>
        </authorList>
    </citation>
    <scope>NUCLEOTIDE SEQUENCE [LARGE SCALE GENOMIC DNA]</scope>
    <source>
        <strain evidence="1">Daus_M_001</strain>
        <tissue evidence="1">Leg muscle</tissue>
    </source>
</reference>
<sequence>MYVHIISEEDLKILNDSEEVYLTYGGMKPTSNGKTAHKIEFSFGMLDIIIPMFEAFNPLNIRKYEDVTIGYCKVSLKPAGLCEQIELCNGIEHWLLYNEEEGMPLVPVPCNTILCAVNHLRPDTKLPSSTTSLITQENEEQLLQRGFQQSIS</sequence>
<dbReference type="Proteomes" id="UP001159363">
    <property type="component" value="Chromosome 9"/>
</dbReference>
<keyword evidence="2" id="KW-1185">Reference proteome</keyword>
<name>A0ABQ9GRT3_9NEOP</name>